<dbReference type="GO" id="GO:0005737">
    <property type="term" value="C:cytoplasm"/>
    <property type="evidence" value="ECO:0007669"/>
    <property type="project" value="TreeGrafter"/>
</dbReference>
<evidence type="ECO:0000256" key="1">
    <source>
        <dbReference type="ARBA" id="ARBA00004924"/>
    </source>
</evidence>
<dbReference type="GO" id="GO:0031177">
    <property type="term" value="F:phosphopantetheine binding"/>
    <property type="evidence" value="ECO:0007669"/>
    <property type="project" value="InterPro"/>
</dbReference>
<dbReference type="GO" id="GO:0043041">
    <property type="term" value="P:amino acid activation for nonribosomal peptide biosynthetic process"/>
    <property type="evidence" value="ECO:0007669"/>
    <property type="project" value="TreeGrafter"/>
</dbReference>
<dbReference type="Pfam" id="PF00668">
    <property type="entry name" value="Condensation"/>
    <property type="match status" value="4"/>
</dbReference>
<comment type="similarity">
    <text evidence="5">Belongs to the NRP synthetase family.</text>
</comment>
<dbReference type="GO" id="GO:0031169">
    <property type="term" value="P:ferrichrome biosynthetic process"/>
    <property type="evidence" value="ECO:0007669"/>
    <property type="project" value="UniProtKB-ARBA"/>
</dbReference>
<dbReference type="Gene3D" id="3.30.559.30">
    <property type="entry name" value="Nonribosomal peptide synthetase, condensation domain"/>
    <property type="match status" value="5"/>
</dbReference>
<dbReference type="InterPro" id="IPR006162">
    <property type="entry name" value="Ppantetheine_attach_site"/>
</dbReference>
<dbReference type="InterPro" id="IPR000873">
    <property type="entry name" value="AMP-dep_synth/lig_dom"/>
</dbReference>
<evidence type="ECO:0000256" key="3">
    <source>
        <dbReference type="ARBA" id="ARBA00022553"/>
    </source>
</evidence>
<dbReference type="GO" id="GO:0010106">
    <property type="term" value="P:cellular response to iron ion starvation"/>
    <property type="evidence" value="ECO:0007669"/>
    <property type="project" value="UniProtKB-ARBA"/>
</dbReference>
<keyword evidence="3" id="KW-0597">Phosphoprotein</keyword>
<keyword evidence="2" id="KW-0596">Phosphopantetheine</keyword>
<dbReference type="PROSITE" id="PS50075">
    <property type="entry name" value="CARRIER"/>
    <property type="match status" value="4"/>
</dbReference>
<feature type="domain" description="Carrier" evidence="6">
    <location>
        <begin position="783"/>
        <end position="859"/>
    </location>
</feature>
<dbReference type="SUPFAM" id="SSF47336">
    <property type="entry name" value="ACP-like"/>
    <property type="match status" value="4"/>
</dbReference>
<dbReference type="EMBL" id="JAVHNQ010000008">
    <property type="protein sequence ID" value="KAK6340843.1"/>
    <property type="molecule type" value="Genomic_DNA"/>
</dbReference>
<accession>A0AAV9UEG3</accession>
<proteinExistence type="inferred from homology"/>
<evidence type="ECO:0000256" key="5">
    <source>
        <dbReference type="ARBA" id="ARBA00029454"/>
    </source>
</evidence>
<dbReference type="Gene3D" id="3.40.50.12780">
    <property type="entry name" value="N-terminal domain of ligase-like"/>
    <property type="match status" value="2"/>
</dbReference>
<dbReference type="FunFam" id="3.40.50.12780:FF:000024">
    <property type="entry name" value="Nonribosomal siderophore peptide synthase SidC"/>
    <property type="match status" value="2"/>
</dbReference>
<dbReference type="InterPro" id="IPR020845">
    <property type="entry name" value="AMP-binding_CS"/>
</dbReference>
<dbReference type="InterPro" id="IPR009081">
    <property type="entry name" value="PP-bd_ACP"/>
</dbReference>
<dbReference type="InterPro" id="IPR010071">
    <property type="entry name" value="AA_adenyl_dom"/>
</dbReference>
<dbReference type="NCBIfam" id="TIGR01733">
    <property type="entry name" value="AA-adenyl-dom"/>
    <property type="match status" value="2"/>
</dbReference>
<protein>
    <recommendedName>
        <fullName evidence="6">Carrier domain-containing protein</fullName>
    </recommendedName>
</protein>
<dbReference type="InterPro" id="IPR036736">
    <property type="entry name" value="ACP-like_sf"/>
</dbReference>
<feature type="domain" description="Carrier" evidence="6">
    <location>
        <begin position="2420"/>
        <end position="2493"/>
    </location>
</feature>
<keyword evidence="8" id="KW-1185">Reference proteome</keyword>
<dbReference type="Gene3D" id="1.10.1200.10">
    <property type="entry name" value="ACP-like"/>
    <property type="match status" value="4"/>
</dbReference>
<dbReference type="CDD" id="cd19542">
    <property type="entry name" value="CT_NRPS-like"/>
    <property type="match status" value="3"/>
</dbReference>
<dbReference type="Gene3D" id="3.30.300.30">
    <property type="match status" value="2"/>
</dbReference>
<dbReference type="InterPro" id="IPR023213">
    <property type="entry name" value="CAT-like_dom_sf"/>
</dbReference>
<evidence type="ECO:0000256" key="2">
    <source>
        <dbReference type="ARBA" id="ARBA00022450"/>
    </source>
</evidence>
<dbReference type="PROSITE" id="PS00455">
    <property type="entry name" value="AMP_BINDING"/>
    <property type="match status" value="1"/>
</dbReference>
<organism evidence="7 8">
    <name type="scientific">Orbilia brochopaga</name>
    <dbReference type="NCBI Taxonomy" id="3140254"/>
    <lineage>
        <taxon>Eukaryota</taxon>
        <taxon>Fungi</taxon>
        <taxon>Dikarya</taxon>
        <taxon>Ascomycota</taxon>
        <taxon>Pezizomycotina</taxon>
        <taxon>Orbiliomycetes</taxon>
        <taxon>Orbiliales</taxon>
        <taxon>Orbiliaceae</taxon>
        <taxon>Orbilia</taxon>
    </lineage>
</organism>
<dbReference type="PANTHER" id="PTHR45527">
    <property type="entry name" value="NONRIBOSOMAL PEPTIDE SYNTHETASE"/>
    <property type="match status" value="1"/>
</dbReference>
<dbReference type="SUPFAM" id="SSF56801">
    <property type="entry name" value="Acetyl-CoA synthetase-like"/>
    <property type="match status" value="2"/>
</dbReference>
<evidence type="ECO:0000313" key="7">
    <source>
        <dbReference type="EMBL" id="KAK6340843.1"/>
    </source>
</evidence>
<dbReference type="InterPro" id="IPR042099">
    <property type="entry name" value="ANL_N_sf"/>
</dbReference>
<dbReference type="SUPFAM" id="SSF52777">
    <property type="entry name" value="CoA-dependent acyltransferases"/>
    <property type="match status" value="9"/>
</dbReference>
<name>A0AAV9UEG3_9PEZI</name>
<dbReference type="Gene3D" id="3.30.559.10">
    <property type="entry name" value="Chloramphenicol acetyltransferase-like domain"/>
    <property type="match status" value="4"/>
</dbReference>
<feature type="domain" description="Carrier" evidence="6">
    <location>
        <begin position="2966"/>
        <end position="3042"/>
    </location>
</feature>
<dbReference type="Proteomes" id="UP001375240">
    <property type="component" value="Unassembled WGS sequence"/>
</dbReference>
<gene>
    <name evidence="7" type="ORF">TWF696_009162</name>
</gene>
<dbReference type="CDD" id="cd05918">
    <property type="entry name" value="A_NRPS_SidN3_like"/>
    <property type="match status" value="2"/>
</dbReference>
<dbReference type="GO" id="GO:0016874">
    <property type="term" value="F:ligase activity"/>
    <property type="evidence" value="ECO:0007669"/>
    <property type="project" value="UniProtKB-KW"/>
</dbReference>
<evidence type="ECO:0000313" key="8">
    <source>
        <dbReference type="Proteomes" id="UP001375240"/>
    </source>
</evidence>
<reference evidence="7 8" key="1">
    <citation type="submission" date="2019-10" db="EMBL/GenBank/DDBJ databases">
        <authorList>
            <person name="Palmer J.M."/>
        </authorList>
    </citation>
    <scope>NUCLEOTIDE SEQUENCE [LARGE SCALE GENOMIC DNA]</scope>
    <source>
        <strain evidence="7 8">TWF696</strain>
    </source>
</reference>
<dbReference type="Pfam" id="PF00550">
    <property type="entry name" value="PP-binding"/>
    <property type="match status" value="4"/>
</dbReference>
<dbReference type="InterPro" id="IPR020806">
    <property type="entry name" value="PKS_PP-bd"/>
</dbReference>
<evidence type="ECO:0000256" key="4">
    <source>
        <dbReference type="ARBA" id="ARBA00022598"/>
    </source>
</evidence>
<dbReference type="InterPro" id="IPR001242">
    <property type="entry name" value="Condensation_dom"/>
</dbReference>
<feature type="domain" description="Carrier" evidence="6">
    <location>
        <begin position="1872"/>
        <end position="1949"/>
    </location>
</feature>
<sequence length="3496" mass="389556">MTICMPANNRVDSAVEPSAGLGHPRQTTQRPSTVPVVFPNLTGRPTPSQRNRLLLQKCLITADIPLSVLQQRCKELNISVETRCLSIWARLLSHYTGELEVTFGAFIPRRPILEQDREGCLCKIWRRNIHTVDVAFAPGKTSADIEKELEKGPRDDRRDTYESVLSVYSSRHESANVARAAEDSEFIIHLEVLLNTRTDQIQLTTHCDTDFATGDAAGLIAREFMRLLTLQSLQPEALSICRPSGEAPVDISDKSLFIHHLFEKHAAEIPDDVCLEFLHDHNDAVESWTFKKLNEKANRIAHLLLGSGIARDEAVPVCLEKGPLFYASILACMKAGVPFTPIDPAVPVARKKFMIEELDARFVLSVPENFGELGLNSTVQLLNLSNEDSVRRLSPHNPQVSDLTYRCLAYRLYTSGSTGQPKAVSLEVGSIVHAIQKSIRLLPLHHDTRLLQFAAITFDMCYFDCFLAWTVGFTLISASKRHLLGELEATVKRLRISFLDLTPSVAATLNANELPDVEMLYCIGEAMPTKIVEDWEGRCVNSYGPTEAAMLCTINNVRKEVKSANFGQPFDGMSLYILDKDKPIILPRMAVGELCISGPQLAREYHRNAAKTASSFIALDSGLRLYRTGDLARMLADSTFEFIGRKDDQVKLRGFRIELGEVSAVLEGAHPLIKDVVALVLKHSDEDKEQLVAFLSSASRKNRVDAPDIQKYDDAEWDDVEKAARQAAETALPSYMLPHIYFPINWIPLSAAAKVDKRSLADLFRRTDISKLGRKVESGMADESMDEVSCKIRDVFAEASNSDSASIAMDTTIYQLGLDSISALTVARSLKAIGVNASVLDIIEHPTIRGLRNHILKKKNPVSAIHHQDAFASFKQQNINSICKTAGVPRDKVANVLPCSPMQEGILTQFLQSKGSLYYNAILYLLEQDIDLARLEGAWRQIAEQNDILRTGFVEYEVDGGHYAMMIYKSISGSCIRKVETQLPVEQFMQQVKEEEAAKALSNTSLPPWSVTLVSSGDASYMIFTALHTIYDAQTLQILLNDAMGIYHGQQPVIHTTFSPILKEMLRISRNAEAVEASANHWRSALLDCPVTKFPVMTPLRISTGEFLASYKKCSVTLQRIESLCKQVGFSLGAVGQAAWAKLLAMYFGERDICFGTVVSGRTGTENAEDVVFPCLTTVPMRVQLDGDNKFIISQVQERLSRALKFQHTPLRAIQRALRHPNQALFDTIFVYQKSSRTGDKLRTIWRELDAKATVEYPVSFEIEPTDDGHLGLRLTGRTDILPKEQMDTMVAQYEYCLLHMLENQTIDCMALGDAPQDLISDTPAEFDRLPCDVKFLHEFVSSSTQRHPDKIALEFATAIKGDRAIKDSWTYCQFNNTGNRIANFLLQNGAKTGDLIGICFDKTPEAYFGILGILKAGCAFVALDFSAPVQRRSFIVQDAKIQMVLTMSTFAKDFDGIPGLQVYSLDSLNAMTKYFSTEEPEIANLTPDSLCYVLYTSGTTGTPKGCRITHENAVQAMLSFQTLFKGHWDENSRFLQFASLHFDVSVLEQYWSWSVGVCMTGAPRDLIFQDIGNAIRALEITHIDLTPSLARLITPEDAPSLCRGVFITGGEKLKQDVLDVWGEKDVIYNGYGPTEATIGVTMYPRVPRNGRPSNIGPQFVNVGSMVLKPNTMTPVLRGAVGELCVTGALVGDGYLNREDITKERFPYVNGKRMYRTGDLVRQLHDGCFDYLGRADDQVKLRGQRLELGEINETIRNADKSVAEVVTLVCQHGQQQVQQLASFVSFKYTAEGRGSPSPTELLNAFPTSGLGGKILQACQSRLPVYMVPTYILPITKLPLTVNNKVDERTLRSLFANTSMEVIQAFEETNTEESEFTETERMVRDTLQETSVDIATAMKHTSFFQLGLDSVSIVGFSNKLRKKGFQNIEVSLVMQNPTIASLARALSTSSASVTNDNFHDAVQKIKAFGVKHSFEICTKLRLREGDIENVMPCTPLQEGMIARAMHADAPLYYNTFVFKIPQNITGEQLQRAWQKVVDRTDILRTCFCETADGIAQVVLKKILIRWRNSGKGNLEDISEPSGDRLDTSESAVPPLSFEFIKQKDAQYLRLSIFHALYDGTSMPMILSDVECVLSGEKTPERMPFASAVPRILSLDEDGAKKFWASHLQNIETKLMEPRQSTQPPRAQTLIHALNISRETIEQAARDMGCTVQSLFQVSCIQALVRALQRQVAIGVITSGRSFTVDGIESCIGPLFNSIPCYLPIAKGTTWKDFALQAHKFNTTSIPYHHTPLRQISKWIRQGSRPLFDVLFVFQPMVPSSRDTILEEVDSSAVPDYPVALEIQQSSDGKYLISITADSAYLDESDSSRLLESVLAGVANLVNNPDHEVSALGEIEGNVSSGHGSSQIKGPSTPKRSEFTWTTDSLAIREELSILTGVSQDAITAKSSIYQLGLDSVEAIRLSSRLQKKGILLKVSDIMRETTIERMMVYLDSLKAQDSSNPELPQTTLEEFDQAARRALKAKSPSFKMDEVESILPTTPLQDVMIAESIGSDFTLYFNHDVLELHKGIDLQKFQRAWKNVVNKNPILRTTFEDAHDSTRNDYVQVVWKDIALEWDIVDSTCDHESGRVDELMASHKARKVPLALGVIRTDKRDLMVLSMSHALYDGRSIGLLLEDVAREYNGEDTTRPDYKPFLQKILNLDIDNSVRFWKQLLSNATPRTFPITDDSQDIWKAERVSGVSVQSFAQICRDQRISEPVLGQACWSLLLSDMLAQDDVVFGTIVSGRETEESEEYMFPTMNTIPVRAILHGAVGDILRSMQHSYTESLRHQYVALRDVQKCVCEPGQRIFDTLFVYQKNGGGEGSSKLWNSIGGASRIEYATAVEIEATSDTLCWRISASSHVMSLQEAQDTLDVLDGILEKIIRNPKASYRQLCGSPLGATLQKRRQSREYKGTDIETEEASALEISDDYRTLKQQVVAAVKTVSKVDTKEIKPSTSIFHLGIDSISAIRLASELRKKALFISVSEILRESTVEKISRFLHRKQQFPKPSPEPTARREISSSQAAKVISLAGLKHEDIDYVSPATAGQLFLIKAWESSQGRIFLPTFSFKATKALIPSRLDAALKALIAANPILRTTFASDGDELFQIVHKNARSNLQVTTFESDSVPESQLRSINEAEACRNYDMTTPSVRVHLVSAERESYTFLTLHHALYDAFTLPSLLSQLSQLYEKGETAHLKPSVPTILQPQSDTKDFWTAYFAGSESTLLPQKDRDVDITERVELYNEKHIPHAQAIEIACRRHGISLYALSIACFGRVLSRLSNNDNPVFGVYLSNRHLADEVETENQTMPTLNMVPLMVKKACRSSLVELAKQVQEDLLKISTSDAAGTNLLYIYRWTGIQIDSFVNFLKEDEVDGSGRSAGLFARCDIGTDASVAAREFTIPDALRSKDHIIQTNLDLEVALRNGALDVGVFATRRFLKAEDVKMILDDIKGLLVDIA</sequence>
<dbReference type="InterPro" id="IPR045851">
    <property type="entry name" value="AMP-bd_C_sf"/>
</dbReference>
<dbReference type="SMART" id="SM00823">
    <property type="entry name" value="PKS_PP"/>
    <property type="match status" value="4"/>
</dbReference>
<dbReference type="Pfam" id="PF00501">
    <property type="entry name" value="AMP-binding"/>
    <property type="match status" value="2"/>
</dbReference>
<dbReference type="PROSITE" id="PS00012">
    <property type="entry name" value="PHOSPHOPANTETHEINE"/>
    <property type="match status" value="3"/>
</dbReference>
<comment type="pathway">
    <text evidence="1">Siderophore biosynthesis.</text>
</comment>
<dbReference type="PANTHER" id="PTHR45527:SF1">
    <property type="entry name" value="FATTY ACID SYNTHASE"/>
    <property type="match status" value="1"/>
</dbReference>
<evidence type="ECO:0000259" key="6">
    <source>
        <dbReference type="PROSITE" id="PS50075"/>
    </source>
</evidence>
<comment type="caution">
    <text evidence="7">The sequence shown here is derived from an EMBL/GenBank/DDBJ whole genome shotgun (WGS) entry which is preliminary data.</text>
</comment>
<keyword evidence="4" id="KW-0436">Ligase</keyword>
<dbReference type="FunFam" id="3.30.300.30:FF:000033">
    <property type="entry name" value="Nonribosomal siderophore peptide synthase SidC"/>
    <property type="match status" value="2"/>
</dbReference>